<dbReference type="NCBIfam" id="TIGR00360">
    <property type="entry name" value="ComEC_N-term"/>
    <property type="match status" value="1"/>
</dbReference>
<keyword evidence="1" id="KW-1133">Transmembrane helix</keyword>
<feature type="transmembrane region" description="Helical" evidence="1">
    <location>
        <begin position="183"/>
        <end position="208"/>
    </location>
</feature>
<feature type="transmembrane region" description="Helical" evidence="1">
    <location>
        <begin position="152"/>
        <end position="171"/>
    </location>
</feature>
<feature type="transmembrane region" description="Helical" evidence="1">
    <location>
        <begin position="357"/>
        <end position="374"/>
    </location>
</feature>
<comment type="caution">
    <text evidence="3">The sequence shown here is derived from an EMBL/GenBank/DDBJ whole genome shotgun (WGS) entry which is preliminary data.</text>
</comment>
<reference evidence="3 4" key="1">
    <citation type="submission" date="2014-02" db="EMBL/GenBank/DDBJ databases">
        <title>Genome sequence of Ureaplasma diversum strain 246.</title>
        <authorList>
            <person name="Sirand-Pugnet P."/>
            <person name="Breton M."/>
            <person name="Dordet-Frisoni E."/>
            <person name="Baranowski E."/>
            <person name="Barre A."/>
            <person name="Couture C."/>
            <person name="Dupuy V."/>
            <person name="Gaurivaud P."/>
            <person name="Jacob D."/>
            <person name="Lemaitre C."/>
            <person name="Manso-Silvan L."/>
            <person name="Nikolski M."/>
            <person name="Nouvel L.-X."/>
            <person name="Poumarat F."/>
            <person name="Tardy F."/>
            <person name="Thebault P."/>
            <person name="Theil S."/>
            <person name="Citti C."/>
            <person name="Thiaucourt F."/>
            <person name="Blanchard A."/>
        </authorList>
    </citation>
    <scope>NUCLEOTIDE SEQUENCE [LARGE SCALE GENOMIC DNA]</scope>
    <source>
        <strain evidence="3 4">NCTC 246</strain>
    </source>
</reference>
<keyword evidence="1" id="KW-0472">Membrane</keyword>
<feature type="transmembrane region" description="Helical" evidence="1">
    <location>
        <begin position="295"/>
        <end position="319"/>
    </location>
</feature>
<keyword evidence="4" id="KW-1185">Reference proteome</keyword>
<feature type="transmembrane region" description="Helical" evidence="1">
    <location>
        <begin position="268"/>
        <end position="289"/>
    </location>
</feature>
<accession>A0A084EXK4</accession>
<evidence type="ECO:0000256" key="1">
    <source>
        <dbReference type="SAM" id="Phobius"/>
    </source>
</evidence>
<dbReference type="Proteomes" id="UP000028537">
    <property type="component" value="Unassembled WGS sequence"/>
</dbReference>
<dbReference type="EMBL" id="JFDP01000063">
    <property type="protein sequence ID" value="KEZ22696.1"/>
    <property type="molecule type" value="Genomic_DNA"/>
</dbReference>
<dbReference type="Pfam" id="PF03772">
    <property type="entry name" value="Competence"/>
    <property type="match status" value="1"/>
</dbReference>
<dbReference type="RefSeq" id="WP_051749485.1">
    <property type="nucleotide sequence ID" value="NZ_JFDP01000063.1"/>
</dbReference>
<dbReference type="eggNOG" id="COG0658">
    <property type="taxonomic scope" value="Bacteria"/>
</dbReference>
<feature type="transmembrane region" description="Helical" evidence="1">
    <location>
        <begin position="70"/>
        <end position="87"/>
    </location>
</feature>
<dbReference type="InterPro" id="IPR004477">
    <property type="entry name" value="ComEC_N"/>
</dbReference>
<evidence type="ECO:0000259" key="2">
    <source>
        <dbReference type="Pfam" id="PF03772"/>
    </source>
</evidence>
<dbReference type="AlphaFoldDB" id="A0A084EXK4"/>
<proteinExistence type="predicted"/>
<gene>
    <name evidence="3" type="ORF">UDIV_5030</name>
</gene>
<name>A0A084EXK4_9BACT</name>
<feature type="transmembrane region" description="Helical" evidence="1">
    <location>
        <begin position="29"/>
        <end position="58"/>
    </location>
</feature>
<evidence type="ECO:0000313" key="4">
    <source>
        <dbReference type="Proteomes" id="UP000028537"/>
    </source>
</evidence>
<feature type="transmembrane region" description="Helical" evidence="1">
    <location>
        <begin position="228"/>
        <end position="256"/>
    </location>
</feature>
<feature type="domain" description="ComEC/Rec2-related protein" evidence="2">
    <location>
        <begin position="149"/>
        <end position="371"/>
    </location>
</feature>
<protein>
    <recommendedName>
        <fullName evidence="2">ComEC/Rec2-related protein domain-containing protein</fullName>
    </recommendedName>
</protein>
<dbReference type="OrthoDB" id="404091at2"/>
<sequence length="385" mass="44388">MLNALKRVGNKFTTKFINTIQTELVYTNWIYLLILASSLVCAYTYNNFLILLVNLPLIKYFIDFKFNYKVWLLIGLTIAIVIILWAVTPYNTTLKTLITNYNNKTSNSPKTLIVNYIKDHYPNKNTQSFLLLLLLNLKTNYGFSLQLYHLNLAHLFVVSGLHLSCFVWIINKIFKKKLMFVQTLILLVFIGFYAYLLDFSASCLRVLIGLLFRFSSFKKINKVDLLAINGLICGLINVYSLKTLAFIFSYGCVLILQVLNQRLKIAKLAKGIVISLCLFAFSIAISVSLNKQINILGLVFGYSFFLPVIVSYHLCFWCFFIPNFNVVADWISNQFVFVIEKIGAIDVAIVFSYIDKLYLIIYFICYMCGLMIYFKTNPALIRTRV</sequence>
<keyword evidence="1" id="KW-0812">Transmembrane</keyword>
<evidence type="ECO:0000313" key="3">
    <source>
        <dbReference type="EMBL" id="KEZ22696.1"/>
    </source>
</evidence>
<organism evidence="3 4">
    <name type="scientific">Ureaplasma diversum NCTC 246</name>
    <dbReference type="NCBI Taxonomy" id="1188241"/>
    <lineage>
        <taxon>Bacteria</taxon>
        <taxon>Bacillati</taxon>
        <taxon>Mycoplasmatota</taxon>
        <taxon>Mycoplasmoidales</taxon>
        <taxon>Mycoplasmoidaceae</taxon>
        <taxon>Ureaplasma</taxon>
    </lineage>
</organism>